<evidence type="ECO:0000256" key="2">
    <source>
        <dbReference type="ARBA" id="ARBA00023125"/>
    </source>
</evidence>
<dbReference type="Pfam" id="PF13377">
    <property type="entry name" value="Peripla_BP_3"/>
    <property type="match status" value="1"/>
</dbReference>
<dbReference type="RefSeq" id="WP_241041074.1">
    <property type="nucleotide sequence ID" value="NZ_BAAAJF010000063.1"/>
</dbReference>
<dbReference type="Proteomes" id="UP001299970">
    <property type="component" value="Unassembled WGS sequence"/>
</dbReference>
<dbReference type="EMBL" id="JAKXMK010000031">
    <property type="protein sequence ID" value="MCH6170266.1"/>
    <property type="molecule type" value="Genomic_DNA"/>
</dbReference>
<organism evidence="6 7">
    <name type="scientific">Pseudonocardia alaniniphila</name>
    <dbReference type="NCBI Taxonomy" id="75291"/>
    <lineage>
        <taxon>Bacteria</taxon>
        <taxon>Bacillati</taxon>
        <taxon>Actinomycetota</taxon>
        <taxon>Actinomycetes</taxon>
        <taxon>Pseudonocardiales</taxon>
        <taxon>Pseudonocardiaceae</taxon>
        <taxon>Pseudonocardia</taxon>
    </lineage>
</organism>
<evidence type="ECO:0000256" key="1">
    <source>
        <dbReference type="ARBA" id="ARBA00023015"/>
    </source>
</evidence>
<dbReference type="Gene3D" id="1.10.260.40">
    <property type="entry name" value="lambda repressor-like DNA-binding domains"/>
    <property type="match status" value="1"/>
</dbReference>
<dbReference type="Gene3D" id="3.40.50.2300">
    <property type="match status" value="2"/>
</dbReference>
<evidence type="ECO:0000256" key="3">
    <source>
        <dbReference type="ARBA" id="ARBA00023163"/>
    </source>
</evidence>
<keyword evidence="2" id="KW-0238">DNA-binding</keyword>
<name>A0ABS9TP08_9PSEU</name>
<dbReference type="Pfam" id="PF00356">
    <property type="entry name" value="LacI"/>
    <property type="match status" value="1"/>
</dbReference>
<accession>A0ABS9TP08</accession>
<feature type="compositionally biased region" description="Basic and acidic residues" evidence="4">
    <location>
        <begin position="351"/>
        <end position="360"/>
    </location>
</feature>
<reference evidence="6 7" key="1">
    <citation type="submission" date="2022-03" db="EMBL/GenBank/DDBJ databases">
        <title>Pseudonocardia alaer sp. nov., a novel actinomycete isolated from reed forest soil.</title>
        <authorList>
            <person name="Wang L."/>
        </authorList>
    </citation>
    <scope>NUCLEOTIDE SEQUENCE [LARGE SCALE GENOMIC DNA]</scope>
    <source>
        <strain evidence="6 7">Y-16303</strain>
    </source>
</reference>
<gene>
    <name evidence="6" type="ORF">MMF94_31580</name>
</gene>
<feature type="domain" description="HTH lacI-type" evidence="5">
    <location>
        <begin position="8"/>
        <end position="68"/>
    </location>
</feature>
<dbReference type="SUPFAM" id="SSF47413">
    <property type="entry name" value="lambda repressor-like DNA-binding domains"/>
    <property type="match status" value="1"/>
</dbReference>
<protein>
    <submittedName>
        <fullName evidence="6">LacI family transcriptional regulator</fullName>
    </submittedName>
</protein>
<dbReference type="InterPro" id="IPR046335">
    <property type="entry name" value="LacI/GalR-like_sensor"/>
</dbReference>
<dbReference type="PANTHER" id="PTHR30146">
    <property type="entry name" value="LACI-RELATED TRANSCRIPTIONAL REPRESSOR"/>
    <property type="match status" value="1"/>
</dbReference>
<proteinExistence type="predicted"/>
<keyword evidence="3" id="KW-0804">Transcription</keyword>
<sequence>MAGRRDHATLQTIASEIGVTPSTVSRVLNSASDSSARRWASADTIRRVRESAAAHGYSPDPQAVGLRTRRSNLIGVVVPRLQDYVLATIYEGIDEAARGEGFATLVTNSLDDPKKHELVVETLLSRRVEGLILGDAHIDGTYLDTVAERGVKFVLVSRRARDFISVTCDDHLGGRLVAEHLLATGRSNIAILAGEPYASTGIDRTQGAVDALRAAGVDVSADLVVHGPFDVQGGRQATERILSRHPLPDAIFATNDFAAIGAMGALRDRGITIPDDVALVGYNDTALAAALPVPLTTVRSPMHEIGRRGLALLLAMLRDEPVESQRLTPTLVIRESTGTGRRAPAPAPVTVRDESVPQRRDARGVCHTLAACLDPPG</sequence>
<comment type="caution">
    <text evidence="6">The sequence shown here is derived from an EMBL/GenBank/DDBJ whole genome shotgun (WGS) entry which is preliminary data.</text>
</comment>
<dbReference type="CDD" id="cd06285">
    <property type="entry name" value="PBP1_LacI-like"/>
    <property type="match status" value="1"/>
</dbReference>
<dbReference type="InterPro" id="IPR028082">
    <property type="entry name" value="Peripla_BP_I"/>
</dbReference>
<dbReference type="InterPro" id="IPR010982">
    <property type="entry name" value="Lambda_DNA-bd_dom_sf"/>
</dbReference>
<feature type="region of interest" description="Disordered" evidence="4">
    <location>
        <begin position="337"/>
        <end position="360"/>
    </location>
</feature>
<dbReference type="SUPFAM" id="SSF53822">
    <property type="entry name" value="Periplasmic binding protein-like I"/>
    <property type="match status" value="1"/>
</dbReference>
<dbReference type="SMART" id="SM00354">
    <property type="entry name" value="HTH_LACI"/>
    <property type="match status" value="1"/>
</dbReference>
<keyword evidence="7" id="KW-1185">Reference proteome</keyword>
<dbReference type="InterPro" id="IPR000843">
    <property type="entry name" value="HTH_LacI"/>
</dbReference>
<keyword evidence="1" id="KW-0805">Transcription regulation</keyword>
<dbReference type="CDD" id="cd01392">
    <property type="entry name" value="HTH_LacI"/>
    <property type="match status" value="1"/>
</dbReference>
<dbReference type="PANTHER" id="PTHR30146:SF109">
    <property type="entry name" value="HTH-TYPE TRANSCRIPTIONAL REGULATOR GALS"/>
    <property type="match status" value="1"/>
</dbReference>
<dbReference type="PROSITE" id="PS50932">
    <property type="entry name" value="HTH_LACI_2"/>
    <property type="match status" value="1"/>
</dbReference>
<evidence type="ECO:0000259" key="5">
    <source>
        <dbReference type="PROSITE" id="PS50932"/>
    </source>
</evidence>
<evidence type="ECO:0000256" key="4">
    <source>
        <dbReference type="SAM" id="MobiDB-lite"/>
    </source>
</evidence>
<evidence type="ECO:0000313" key="7">
    <source>
        <dbReference type="Proteomes" id="UP001299970"/>
    </source>
</evidence>
<evidence type="ECO:0000313" key="6">
    <source>
        <dbReference type="EMBL" id="MCH6170266.1"/>
    </source>
</evidence>